<protein>
    <recommendedName>
        <fullName evidence="3">citrate synthase (unknown stereospecificity)</fullName>
        <ecNumber evidence="3">2.3.3.16</ecNumber>
    </recommendedName>
</protein>
<dbReference type="GO" id="GO:0006099">
    <property type="term" value="P:tricarboxylic acid cycle"/>
    <property type="evidence" value="ECO:0007669"/>
    <property type="project" value="UniProtKB-UniPathway"/>
</dbReference>
<organism evidence="5 6">
    <name type="scientific">Rhizobium sullae</name>
    <name type="common">Rhizobium hedysari</name>
    <dbReference type="NCBI Taxonomy" id="50338"/>
    <lineage>
        <taxon>Bacteria</taxon>
        <taxon>Pseudomonadati</taxon>
        <taxon>Pseudomonadota</taxon>
        <taxon>Alphaproteobacteria</taxon>
        <taxon>Hyphomicrobiales</taxon>
        <taxon>Rhizobiaceae</taxon>
        <taxon>Rhizobium/Agrobacterium group</taxon>
        <taxon>Rhizobium</taxon>
    </lineage>
</organism>
<dbReference type="RefSeq" id="WP_245505929.1">
    <property type="nucleotide sequence ID" value="NZ_SMBH01000023.1"/>
</dbReference>
<evidence type="ECO:0000256" key="1">
    <source>
        <dbReference type="ARBA" id="ARBA00004751"/>
    </source>
</evidence>
<comment type="pathway">
    <text evidence="1">Carbohydrate metabolism; tricarboxylic acid cycle; isocitrate from oxaloacetate: step 1/2.</text>
</comment>
<dbReference type="InterPro" id="IPR002020">
    <property type="entry name" value="Citrate_synthase"/>
</dbReference>
<evidence type="ECO:0000313" key="6">
    <source>
        <dbReference type="Proteomes" id="UP000294576"/>
    </source>
</evidence>
<dbReference type="AlphaFoldDB" id="A0A4R3PTD0"/>
<dbReference type="PANTHER" id="PTHR11739:SF4">
    <property type="entry name" value="CITRATE SYNTHASE, PEROXISOMAL"/>
    <property type="match status" value="1"/>
</dbReference>
<reference evidence="5 6" key="1">
    <citation type="submission" date="2019-03" db="EMBL/GenBank/DDBJ databases">
        <title>Genomic Encyclopedia of Type Strains, Phase IV (KMG-V): Genome sequencing to study the core and pangenomes of soil and plant-associated prokaryotes.</title>
        <authorList>
            <person name="Whitman W."/>
        </authorList>
    </citation>
    <scope>NUCLEOTIDE SEQUENCE [LARGE SCALE GENOMIC DNA]</scope>
    <source>
        <strain evidence="5 6">Hc14</strain>
    </source>
</reference>
<evidence type="ECO:0000256" key="3">
    <source>
        <dbReference type="ARBA" id="ARBA00012972"/>
    </source>
</evidence>
<dbReference type="SUPFAM" id="SSF48256">
    <property type="entry name" value="Citrate synthase"/>
    <property type="match status" value="1"/>
</dbReference>
<evidence type="ECO:0000256" key="2">
    <source>
        <dbReference type="ARBA" id="ARBA00010566"/>
    </source>
</evidence>
<dbReference type="Pfam" id="PF00285">
    <property type="entry name" value="Citrate_synt"/>
    <property type="match status" value="1"/>
</dbReference>
<sequence>MQSINMNTLWITTEEALARLGTKPQTLYANVSRGRIRAKPDPADPRRSLYQADDVGRLAGRHAGRRQSAAVAAEAIRWGDPVLPTAISTISDGRLFYRGREAVALSEHATLEEVAALLWGSGNIAFETGEGGEGDASRMANAFTLLAARVTTDLPALGRKPAVLRAEAADVLLTVAGGLAPWHGEPMPLHQRLARGWQRPEAADPIRRALVLAAEHELNVSAFAARVTASSGAALSAATLSGLAALTGPRHGGAWLSVTLLAEQAASVGVREAIRGALSSEGVVRAFGHRLYPQGDPRAKALMASFEAPRLFGSLAEAGEELLGEPVNVDFAIAALTATFKLPEDAPLIIFALARTCGWLAHAMEQVEGGHLIRPRARYTGPMIETSGG</sequence>
<keyword evidence="4" id="KW-0808">Transferase</keyword>
<dbReference type="EMBL" id="SMBH01000023">
    <property type="protein sequence ID" value="TCU09953.1"/>
    <property type="molecule type" value="Genomic_DNA"/>
</dbReference>
<evidence type="ECO:0000256" key="4">
    <source>
        <dbReference type="ARBA" id="ARBA00022679"/>
    </source>
</evidence>
<comment type="similarity">
    <text evidence="2">Belongs to the citrate synthase family.</text>
</comment>
<proteinExistence type="inferred from homology"/>
<dbReference type="PANTHER" id="PTHR11739">
    <property type="entry name" value="CITRATE SYNTHASE"/>
    <property type="match status" value="1"/>
</dbReference>
<dbReference type="EC" id="2.3.3.16" evidence="3"/>
<dbReference type="Proteomes" id="UP000294576">
    <property type="component" value="Unassembled WGS sequence"/>
</dbReference>
<dbReference type="Gene3D" id="1.10.580.10">
    <property type="entry name" value="Citrate Synthase, domain 1"/>
    <property type="match status" value="2"/>
</dbReference>
<dbReference type="CDD" id="cd06102">
    <property type="entry name" value="citrate_synt_like_2"/>
    <property type="match status" value="1"/>
</dbReference>
<dbReference type="InterPro" id="IPR036969">
    <property type="entry name" value="Citrate_synthase_sf"/>
</dbReference>
<evidence type="ECO:0000313" key="5">
    <source>
        <dbReference type="EMBL" id="TCU09953.1"/>
    </source>
</evidence>
<dbReference type="InterPro" id="IPR016142">
    <property type="entry name" value="Citrate_synth-like_lrg_a-sub"/>
</dbReference>
<dbReference type="GO" id="GO:0005975">
    <property type="term" value="P:carbohydrate metabolic process"/>
    <property type="evidence" value="ECO:0007669"/>
    <property type="project" value="TreeGrafter"/>
</dbReference>
<dbReference type="Gene3D" id="1.10.230.10">
    <property type="entry name" value="Cytochrome P450-Terp, domain 2"/>
    <property type="match status" value="1"/>
</dbReference>
<dbReference type="InterPro" id="IPR016143">
    <property type="entry name" value="Citrate_synth-like_sm_a-sub"/>
</dbReference>
<accession>A0A4R3PTD0</accession>
<name>A0A4R3PTD0_RHISU</name>
<dbReference type="GO" id="GO:0036440">
    <property type="term" value="F:citrate synthase activity"/>
    <property type="evidence" value="ECO:0007669"/>
    <property type="project" value="UniProtKB-EC"/>
</dbReference>
<dbReference type="PRINTS" id="PR00143">
    <property type="entry name" value="CITRTSNTHASE"/>
</dbReference>
<dbReference type="GO" id="GO:0005829">
    <property type="term" value="C:cytosol"/>
    <property type="evidence" value="ECO:0007669"/>
    <property type="project" value="TreeGrafter"/>
</dbReference>
<gene>
    <name evidence="5" type="ORF">EV132_12333</name>
</gene>
<comment type="caution">
    <text evidence="5">The sequence shown here is derived from an EMBL/GenBank/DDBJ whole genome shotgun (WGS) entry which is preliminary data.</text>
</comment>
<dbReference type="UniPathway" id="UPA00223">
    <property type="reaction ID" value="UER00717"/>
</dbReference>